<sequence length="117" mass="13922">MPEFEEWHTSLTNDEQDALDVRLELVSQRGPVLGRPYVDRVHRSRHHNMKEIRLPNGIRVLFAFDIHRSAVLLIGGNKSERDGNSPTWNRWYERMIPIADLILDRHIMQLRKEERND</sequence>
<dbReference type="Pfam" id="PF05973">
    <property type="entry name" value="Gp49"/>
    <property type="match status" value="1"/>
</dbReference>
<organism evidence="1">
    <name type="scientific">freshwater metagenome</name>
    <dbReference type="NCBI Taxonomy" id="449393"/>
    <lineage>
        <taxon>unclassified sequences</taxon>
        <taxon>metagenomes</taxon>
        <taxon>ecological metagenomes</taxon>
    </lineage>
</organism>
<evidence type="ECO:0000313" key="1">
    <source>
        <dbReference type="EMBL" id="CAB4793100.1"/>
    </source>
</evidence>
<proteinExistence type="predicted"/>
<name>A0A6J6X6L5_9ZZZZ</name>
<dbReference type="AlphaFoldDB" id="A0A6J6X6L5"/>
<reference evidence="1" key="1">
    <citation type="submission" date="2020-05" db="EMBL/GenBank/DDBJ databases">
        <authorList>
            <person name="Chiriac C."/>
            <person name="Salcher M."/>
            <person name="Ghai R."/>
            <person name="Kavagutti S V."/>
        </authorList>
    </citation>
    <scope>NUCLEOTIDE SEQUENCE</scope>
</reference>
<dbReference type="EMBL" id="CAFAAG010000052">
    <property type="protein sequence ID" value="CAB4793100.1"/>
    <property type="molecule type" value="Genomic_DNA"/>
</dbReference>
<dbReference type="InterPro" id="IPR009241">
    <property type="entry name" value="HigB-like"/>
</dbReference>
<gene>
    <name evidence="1" type="ORF">UFOPK2975_00788</name>
</gene>
<protein>
    <submittedName>
        <fullName evidence="1">Unannotated protein</fullName>
    </submittedName>
</protein>
<accession>A0A6J6X6L5</accession>